<feature type="domain" description="DNA helicase Pif1-like DEAD-box helicase" evidence="2">
    <location>
        <begin position="235"/>
        <end position="405"/>
    </location>
</feature>
<dbReference type="STRING" id="174720.A0A0N5BYU7"/>
<comment type="cofactor">
    <cofactor evidence="1">
        <name>Mg(2+)</name>
        <dbReference type="ChEBI" id="CHEBI:18420"/>
    </cofactor>
</comment>
<evidence type="ECO:0000256" key="1">
    <source>
        <dbReference type="RuleBase" id="RU363044"/>
    </source>
</evidence>
<dbReference type="GO" id="GO:0016887">
    <property type="term" value="F:ATP hydrolysis activity"/>
    <property type="evidence" value="ECO:0007669"/>
    <property type="project" value="RHEA"/>
</dbReference>
<name>A0A0N5BYU7_STREA</name>
<dbReference type="GO" id="GO:0000723">
    <property type="term" value="P:telomere maintenance"/>
    <property type="evidence" value="ECO:0007669"/>
    <property type="project" value="InterPro"/>
</dbReference>
<evidence type="ECO:0000313" key="4">
    <source>
        <dbReference type="Proteomes" id="UP000046392"/>
    </source>
</evidence>
<dbReference type="InterPro" id="IPR027417">
    <property type="entry name" value="P-loop_NTPase"/>
</dbReference>
<feature type="domain" description="DNA helicase Pif1-like 2B" evidence="3">
    <location>
        <begin position="513"/>
        <end position="558"/>
    </location>
</feature>
<dbReference type="Proteomes" id="UP000046392">
    <property type="component" value="Unplaced"/>
</dbReference>
<accession>A0A0N5BYU7</accession>
<keyword evidence="1" id="KW-0227">DNA damage</keyword>
<evidence type="ECO:0000259" key="2">
    <source>
        <dbReference type="Pfam" id="PF05970"/>
    </source>
</evidence>
<dbReference type="GO" id="GO:0005524">
    <property type="term" value="F:ATP binding"/>
    <property type="evidence" value="ECO:0007669"/>
    <property type="project" value="UniProtKB-KW"/>
</dbReference>
<dbReference type="GO" id="GO:0006310">
    <property type="term" value="P:DNA recombination"/>
    <property type="evidence" value="ECO:0007669"/>
    <property type="project" value="UniProtKB-KW"/>
</dbReference>
<protein>
    <recommendedName>
        <fullName evidence="1">ATP-dependent DNA helicase</fullName>
        <ecNumber evidence="1">5.6.2.3</ecNumber>
    </recommendedName>
</protein>
<keyword evidence="4" id="KW-1185">Reference proteome</keyword>
<dbReference type="CDD" id="cd18809">
    <property type="entry name" value="SF1_C_RecD"/>
    <property type="match status" value="1"/>
</dbReference>
<dbReference type="PANTHER" id="PTHR10492:SF57">
    <property type="entry name" value="ATP-DEPENDENT DNA HELICASE"/>
    <property type="match status" value="1"/>
</dbReference>
<comment type="similarity">
    <text evidence="1">Belongs to the helicase family.</text>
</comment>
<sequence>MNNGNNNCFKAEKGYKSTLLAFYNLNKNDINARKYVYNEIPEYYWFDLKTREWKLRHRQRRTIGRIFTVSPMNVELFSLRQLLLHVPGATCEGDLKIVNGFQWPSFRDAAIARGLLDTEDNYNELFEEACESAMPNMLRNYFGLMICYWPSFTRHYDTFIRFKNYLIEDYLMKYNGNEERAEAQAIFDIRNVLQSNNFNGYTDLPEVNFDIIEIDYVEDKDVLKRLGDENLKSANEEQRNFINRILNIIVNNFSDKRCFFLEGPAGTGKTFVYTTLYYLIRAEDKIVLNCASTGIAATLLRNGQTVHSMFSVPITLFDSNFRLSKLNKLRTTMLEKASLIIIDEAPMLSKYVIDYLDQQLKKVCKNDLPFGGKVIICGGDFRQTLPILPNSTRHQNVLFSIKNMRVKEDEIDFAKWILDIGDDAVKKNEDGEVDIPLNIQSTGNLVNDIFGAKNESILEKSNYAILAPTNAIVETINNEVLNTLPGDVEKIFSADSIRKDSDTDENYYNMPIEMLNQLTPSGLPPHVLNLKVNAVIIVLRNLNIKEGLCNGTRLRVIKINKRILTCIHLSGLNKDKTVLIPRIVLYSSEGEYPFTLARKQFPVRLAFAMTINKSQGQTLNKVGVDLTTPVFSHGQLYVAFSRVKSPDCLFVKTESNKAKNIVYTEIFRA</sequence>
<dbReference type="GO" id="GO:0043139">
    <property type="term" value="F:5'-3' DNA helicase activity"/>
    <property type="evidence" value="ECO:0007669"/>
    <property type="project" value="UniProtKB-EC"/>
</dbReference>
<dbReference type="AlphaFoldDB" id="A0A0N5BYU7"/>
<dbReference type="FunFam" id="3.40.50.300:FF:002884">
    <property type="entry name" value="ATP-dependent DNA helicase"/>
    <property type="match status" value="1"/>
</dbReference>
<evidence type="ECO:0000313" key="5">
    <source>
        <dbReference type="WBParaSite" id="SPAL_0001094500.1"/>
    </source>
</evidence>
<dbReference type="Pfam" id="PF05970">
    <property type="entry name" value="PIF1"/>
    <property type="match status" value="1"/>
</dbReference>
<dbReference type="Gene3D" id="3.40.50.300">
    <property type="entry name" value="P-loop containing nucleotide triphosphate hydrolases"/>
    <property type="match status" value="2"/>
</dbReference>
<organism evidence="4 5">
    <name type="scientific">Strongyloides papillosus</name>
    <name type="common">Intestinal threadworm</name>
    <dbReference type="NCBI Taxonomy" id="174720"/>
    <lineage>
        <taxon>Eukaryota</taxon>
        <taxon>Metazoa</taxon>
        <taxon>Ecdysozoa</taxon>
        <taxon>Nematoda</taxon>
        <taxon>Chromadorea</taxon>
        <taxon>Rhabditida</taxon>
        <taxon>Tylenchina</taxon>
        <taxon>Panagrolaimomorpha</taxon>
        <taxon>Strongyloidoidea</taxon>
        <taxon>Strongyloididae</taxon>
        <taxon>Strongyloides</taxon>
    </lineage>
</organism>
<dbReference type="InterPro" id="IPR010285">
    <property type="entry name" value="DNA_helicase_pif1-like_DEAD"/>
</dbReference>
<keyword evidence="1" id="KW-0234">DNA repair</keyword>
<dbReference type="InterPro" id="IPR049163">
    <property type="entry name" value="Pif1-like_2B_dom"/>
</dbReference>
<keyword evidence="1" id="KW-0233">DNA recombination</keyword>
<comment type="catalytic activity">
    <reaction evidence="1">
        <text>ATP + H2O = ADP + phosphate + H(+)</text>
        <dbReference type="Rhea" id="RHEA:13065"/>
        <dbReference type="ChEBI" id="CHEBI:15377"/>
        <dbReference type="ChEBI" id="CHEBI:15378"/>
        <dbReference type="ChEBI" id="CHEBI:30616"/>
        <dbReference type="ChEBI" id="CHEBI:43474"/>
        <dbReference type="ChEBI" id="CHEBI:456216"/>
        <dbReference type="EC" id="5.6.2.3"/>
    </reaction>
</comment>
<dbReference type="EC" id="5.6.2.3" evidence="1"/>
<dbReference type="WBParaSite" id="SPAL_0001094500.1">
    <property type="protein sequence ID" value="SPAL_0001094500.1"/>
    <property type="gene ID" value="SPAL_0001094500"/>
</dbReference>
<dbReference type="PANTHER" id="PTHR10492">
    <property type="match status" value="1"/>
</dbReference>
<evidence type="ECO:0000259" key="3">
    <source>
        <dbReference type="Pfam" id="PF21530"/>
    </source>
</evidence>
<dbReference type="Pfam" id="PF21530">
    <property type="entry name" value="Pif1_2B_dom"/>
    <property type="match status" value="1"/>
</dbReference>
<reference evidence="5" key="1">
    <citation type="submission" date="2017-02" db="UniProtKB">
        <authorList>
            <consortium name="WormBaseParasite"/>
        </authorList>
    </citation>
    <scope>IDENTIFICATION</scope>
</reference>
<dbReference type="GO" id="GO:0006281">
    <property type="term" value="P:DNA repair"/>
    <property type="evidence" value="ECO:0007669"/>
    <property type="project" value="UniProtKB-KW"/>
</dbReference>
<keyword evidence="1" id="KW-0547">Nucleotide-binding</keyword>
<dbReference type="SUPFAM" id="SSF52540">
    <property type="entry name" value="P-loop containing nucleoside triphosphate hydrolases"/>
    <property type="match status" value="2"/>
</dbReference>
<keyword evidence="1" id="KW-0067">ATP-binding</keyword>
<keyword evidence="1" id="KW-0347">Helicase</keyword>
<proteinExistence type="inferred from homology"/>
<keyword evidence="1" id="KW-0378">Hydrolase</keyword>